<name>A0ABD3X8U6_SINWO</name>
<comment type="caution">
    <text evidence="1">The sequence shown here is derived from an EMBL/GenBank/DDBJ whole genome shotgun (WGS) entry which is preliminary data.</text>
</comment>
<reference evidence="1 2" key="1">
    <citation type="submission" date="2024-11" db="EMBL/GenBank/DDBJ databases">
        <title>Chromosome-level genome assembly of the freshwater bivalve Anodonta woodiana.</title>
        <authorList>
            <person name="Chen X."/>
        </authorList>
    </citation>
    <scope>NUCLEOTIDE SEQUENCE [LARGE SCALE GENOMIC DNA]</scope>
    <source>
        <strain evidence="1">MN2024</strain>
        <tissue evidence="1">Gills</tissue>
    </source>
</reference>
<dbReference type="AlphaFoldDB" id="A0ABD3X8U6"/>
<sequence length="133" mass="15694">MRCNRDTENGHVAQMQDFMTGKESFIYGRSAFWIDTLGMLKEVGQFTRDFIDISLIQFCLIQWVFSTVEMPINNRFICRMTSIDSMVQVWNVHRIRPTKNQNFLNSRPVVMYKLPMIYGTRSYLQSVDAHILL</sequence>
<organism evidence="1 2">
    <name type="scientific">Sinanodonta woodiana</name>
    <name type="common">Chinese pond mussel</name>
    <name type="synonym">Anodonta woodiana</name>
    <dbReference type="NCBI Taxonomy" id="1069815"/>
    <lineage>
        <taxon>Eukaryota</taxon>
        <taxon>Metazoa</taxon>
        <taxon>Spiralia</taxon>
        <taxon>Lophotrochozoa</taxon>
        <taxon>Mollusca</taxon>
        <taxon>Bivalvia</taxon>
        <taxon>Autobranchia</taxon>
        <taxon>Heteroconchia</taxon>
        <taxon>Palaeoheterodonta</taxon>
        <taxon>Unionida</taxon>
        <taxon>Unionoidea</taxon>
        <taxon>Unionidae</taxon>
        <taxon>Unioninae</taxon>
        <taxon>Sinanodonta</taxon>
    </lineage>
</organism>
<dbReference type="EMBL" id="JBJQND010000003">
    <property type="protein sequence ID" value="KAL3882681.1"/>
    <property type="molecule type" value="Genomic_DNA"/>
</dbReference>
<evidence type="ECO:0000313" key="2">
    <source>
        <dbReference type="Proteomes" id="UP001634394"/>
    </source>
</evidence>
<protein>
    <submittedName>
        <fullName evidence="1">Uncharacterized protein</fullName>
    </submittedName>
</protein>
<accession>A0ABD3X8U6</accession>
<proteinExistence type="predicted"/>
<keyword evidence="2" id="KW-1185">Reference proteome</keyword>
<dbReference type="Proteomes" id="UP001634394">
    <property type="component" value="Unassembled WGS sequence"/>
</dbReference>
<evidence type="ECO:0000313" key="1">
    <source>
        <dbReference type="EMBL" id="KAL3882681.1"/>
    </source>
</evidence>
<gene>
    <name evidence="1" type="ORF">ACJMK2_028998</name>
</gene>